<evidence type="ECO:0000313" key="2">
    <source>
        <dbReference type="Proteomes" id="UP001362999"/>
    </source>
</evidence>
<proteinExistence type="predicted"/>
<dbReference type="AlphaFoldDB" id="A0AAW0BR67"/>
<organism evidence="1 2">
    <name type="scientific">Favolaschia claudopus</name>
    <dbReference type="NCBI Taxonomy" id="2862362"/>
    <lineage>
        <taxon>Eukaryota</taxon>
        <taxon>Fungi</taxon>
        <taxon>Dikarya</taxon>
        <taxon>Basidiomycota</taxon>
        <taxon>Agaricomycotina</taxon>
        <taxon>Agaricomycetes</taxon>
        <taxon>Agaricomycetidae</taxon>
        <taxon>Agaricales</taxon>
        <taxon>Marasmiineae</taxon>
        <taxon>Mycenaceae</taxon>
        <taxon>Favolaschia</taxon>
    </lineage>
</organism>
<dbReference type="Proteomes" id="UP001362999">
    <property type="component" value="Unassembled WGS sequence"/>
</dbReference>
<evidence type="ECO:0000313" key="1">
    <source>
        <dbReference type="EMBL" id="KAK7029107.1"/>
    </source>
</evidence>
<reference evidence="1 2" key="1">
    <citation type="journal article" date="2024" name="J Genomics">
        <title>Draft genome sequencing and assembly of Favolaschia claudopus CIRM-BRFM 2984 isolated from oak limbs.</title>
        <authorList>
            <person name="Navarro D."/>
            <person name="Drula E."/>
            <person name="Chaduli D."/>
            <person name="Cazenave R."/>
            <person name="Ahrendt S."/>
            <person name="Wang J."/>
            <person name="Lipzen A."/>
            <person name="Daum C."/>
            <person name="Barry K."/>
            <person name="Grigoriev I.V."/>
            <person name="Favel A."/>
            <person name="Rosso M.N."/>
            <person name="Martin F."/>
        </authorList>
    </citation>
    <scope>NUCLEOTIDE SEQUENCE [LARGE SCALE GENOMIC DNA]</scope>
    <source>
        <strain evidence="1 2">CIRM-BRFM 2984</strain>
    </source>
</reference>
<sequence length="376" mass="41912">MDHDNTLIEPDAPVTNYKDYLVGPKTNLLPAHGWTSDSILFNHLDENVNKVLGKPITSMTAIIITRDRPADRASGADAIADAILGVGLVTNDDFTVIPPTPKEGDPNGPVLPHTNLILCDTPEIKDNILADPSKAIVNSKRPADNSGFSFYLLPAFPEASWYVGTYVGISERTTPHEFLSALFDRLIMDREVIRQLQEQHERVPNADTIPMIVRVILDFAEVKHCRVYMPGRRGPNSQQQNAIRLYMPPPSTDNKAIKTWKNHLTSPAFTFLIDNRGRAAPFNPNTSDRFRAMECTECLGLDHYKDECPITASPAFRAVHPNPPEADRTNVGTTLGSIRDTDAEGFTTVTYRKGRGRFPRTYKRGGDGWANRPRRL</sequence>
<name>A0AAW0BR67_9AGAR</name>
<comment type="caution">
    <text evidence="1">The sequence shown here is derived from an EMBL/GenBank/DDBJ whole genome shotgun (WGS) entry which is preliminary data.</text>
</comment>
<dbReference type="EMBL" id="JAWWNJ010000027">
    <property type="protein sequence ID" value="KAK7029107.1"/>
    <property type="molecule type" value="Genomic_DNA"/>
</dbReference>
<accession>A0AAW0BR67</accession>
<gene>
    <name evidence="1" type="ORF">R3P38DRAFT_2934050</name>
</gene>
<keyword evidence="2" id="KW-1185">Reference proteome</keyword>
<protein>
    <submittedName>
        <fullName evidence="1">Uncharacterized protein</fullName>
    </submittedName>
</protein>